<accession>A0ACC6TPH7</accession>
<proteinExistence type="predicted"/>
<gene>
    <name evidence="1" type="ORF">TQ35_0005965</name>
</gene>
<dbReference type="EMBL" id="JZWS03000006">
    <property type="protein sequence ID" value="MEW9491732.1"/>
    <property type="molecule type" value="Genomic_DNA"/>
</dbReference>
<sequence>MRKQNEFVFPGDELAVIEEFTPGENTYEVDGQVRSSALGKVFYDMINRRSNVLTLKKPLLSTLKKARYVYGVVMGVREDSVMVSISSVEEKFISPSLSGFLHVSQISNKFIEKITDYVKAGDIIRAKPMTYYIPLSLTIKGKDLGVVYAQCSICGTVLVKQDDEHLRCPNCGNIERRKLGNYMVKKVGNQGN</sequence>
<comment type="caution">
    <text evidence="1">The sequence shown here is derived from an EMBL/GenBank/DDBJ whole genome shotgun (WGS) entry which is preliminary data.</text>
</comment>
<dbReference type="Proteomes" id="UP000053480">
    <property type="component" value="Unassembled WGS sequence"/>
</dbReference>
<evidence type="ECO:0000313" key="2">
    <source>
        <dbReference type="Proteomes" id="UP000053480"/>
    </source>
</evidence>
<protein>
    <submittedName>
        <fullName evidence="1">Exosome complex RNA-binding protein Csl4</fullName>
    </submittedName>
</protein>
<reference evidence="1" key="1">
    <citation type="submission" date="2024-07" db="EMBL/GenBank/DDBJ databases">
        <title>Metagenome and Metagenome-Assembled Genomes of Archaea from a hot spring from the geothermal field of Los Azufres, Mexico.</title>
        <authorList>
            <person name="Marin-Paredes R."/>
            <person name="Martinez-Romero E."/>
            <person name="Servin-Garciduenas L.E."/>
        </authorList>
    </citation>
    <scope>NUCLEOTIDE SEQUENCE</scope>
    <source>
        <strain evidence="1">AZ1-454</strain>
    </source>
</reference>
<organism evidence="1 2">
    <name type="scientific">Candidatus Aramenus sulfurataquae</name>
    <dbReference type="NCBI Taxonomy" id="1326980"/>
    <lineage>
        <taxon>Archaea</taxon>
        <taxon>Thermoproteota</taxon>
        <taxon>Thermoprotei</taxon>
        <taxon>Sulfolobales</taxon>
        <taxon>Sulfolobaceae</taxon>
        <taxon>Candidatus Aramenus</taxon>
    </lineage>
</organism>
<evidence type="ECO:0000313" key="1">
    <source>
        <dbReference type="EMBL" id="MEW9491732.1"/>
    </source>
</evidence>
<name>A0ACC6TPH7_9CREN</name>